<dbReference type="PANTHER" id="PTHR31302">
    <property type="entry name" value="TRANSMEMBRANE PROTEIN WITH METALLOPHOSPHOESTERASE DOMAIN-RELATED"/>
    <property type="match status" value="1"/>
</dbReference>
<dbReference type="InterPro" id="IPR029052">
    <property type="entry name" value="Metallo-depent_PP-like"/>
</dbReference>
<organism evidence="4 5">
    <name type="scientific">Marinisporobacter balticus</name>
    <dbReference type="NCBI Taxonomy" id="2018667"/>
    <lineage>
        <taxon>Bacteria</taxon>
        <taxon>Bacillati</taxon>
        <taxon>Bacillota</taxon>
        <taxon>Clostridia</taxon>
        <taxon>Peptostreptococcales</taxon>
        <taxon>Thermotaleaceae</taxon>
        <taxon>Marinisporobacter</taxon>
    </lineage>
</organism>
<dbReference type="GO" id="GO:0016020">
    <property type="term" value="C:membrane"/>
    <property type="evidence" value="ECO:0007669"/>
    <property type="project" value="GOC"/>
</dbReference>
<dbReference type="InterPro" id="IPR004843">
    <property type="entry name" value="Calcineurin-like_PHP"/>
</dbReference>
<dbReference type="CDD" id="cd07385">
    <property type="entry name" value="MPP_YkuE_C"/>
    <property type="match status" value="1"/>
</dbReference>
<dbReference type="GO" id="GO:0009245">
    <property type="term" value="P:lipid A biosynthetic process"/>
    <property type="evidence" value="ECO:0007669"/>
    <property type="project" value="TreeGrafter"/>
</dbReference>
<reference evidence="4 5" key="1">
    <citation type="submission" date="2019-03" db="EMBL/GenBank/DDBJ databases">
        <title>Genomic Encyclopedia of Type Strains, Phase IV (KMG-IV): sequencing the most valuable type-strain genomes for metagenomic binning, comparative biology and taxonomic classification.</title>
        <authorList>
            <person name="Goeker M."/>
        </authorList>
    </citation>
    <scope>NUCLEOTIDE SEQUENCE [LARGE SCALE GENOMIC DNA]</scope>
    <source>
        <strain evidence="4 5">DSM 102940</strain>
    </source>
</reference>
<evidence type="ECO:0000256" key="1">
    <source>
        <dbReference type="ARBA" id="ARBA00022723"/>
    </source>
</evidence>
<dbReference type="Proteomes" id="UP000294919">
    <property type="component" value="Unassembled WGS sequence"/>
</dbReference>
<sequence>MKKLSKRFKILIVTIILLIVFCIWQNNSAVVSSSDYYSSKIPADFNDFKIVQISDLHNKMFGEDQSKLLSQVESLSPDIIIVTGDLVDRRKFDLDIAMCFINGAVEIAPTYYVSGNHEAWSGKYSQITHQLMEAGVYIMDDTALELSKGSSTIQILGLSDPDFLTSDYLEGTNTSKLEEQLKQWSRSDKFKILLSHRPELFDLYRESNIDLIFSGHAHGGQFRIPFVGGLVAPDQGLFPQYTIGSYSNESSTMFVSRGLGNSIIPIRIFNRPEIVVVTLKSMNKRL</sequence>
<dbReference type="InterPro" id="IPR051158">
    <property type="entry name" value="Metallophosphoesterase_sf"/>
</dbReference>
<keyword evidence="1" id="KW-0479">Metal-binding</keyword>
<dbReference type="OrthoDB" id="9780884at2"/>
<dbReference type="GO" id="GO:0008758">
    <property type="term" value="F:UDP-2,3-diacylglucosamine hydrolase activity"/>
    <property type="evidence" value="ECO:0007669"/>
    <property type="project" value="TreeGrafter"/>
</dbReference>
<feature type="domain" description="Calcineurin-like phosphoesterase" evidence="3">
    <location>
        <begin position="48"/>
        <end position="219"/>
    </location>
</feature>
<keyword evidence="5" id="KW-1185">Reference proteome</keyword>
<comment type="caution">
    <text evidence="4">The sequence shown here is derived from an EMBL/GenBank/DDBJ whole genome shotgun (WGS) entry which is preliminary data.</text>
</comment>
<gene>
    <name evidence="4" type="ORF">EV214_1548</name>
</gene>
<dbReference type="Pfam" id="PF00149">
    <property type="entry name" value="Metallophos"/>
    <property type="match status" value="1"/>
</dbReference>
<evidence type="ECO:0000259" key="3">
    <source>
        <dbReference type="Pfam" id="PF00149"/>
    </source>
</evidence>
<dbReference type="PANTHER" id="PTHR31302:SF31">
    <property type="entry name" value="PHOSPHODIESTERASE YAEI"/>
    <property type="match status" value="1"/>
</dbReference>
<keyword evidence="2" id="KW-0378">Hydrolase</keyword>
<evidence type="ECO:0000313" key="4">
    <source>
        <dbReference type="EMBL" id="TCO67892.1"/>
    </source>
</evidence>
<evidence type="ECO:0000313" key="5">
    <source>
        <dbReference type="Proteomes" id="UP000294919"/>
    </source>
</evidence>
<dbReference type="Gene3D" id="3.60.21.10">
    <property type="match status" value="1"/>
</dbReference>
<dbReference type="GO" id="GO:0046872">
    <property type="term" value="F:metal ion binding"/>
    <property type="evidence" value="ECO:0007669"/>
    <property type="project" value="UniProtKB-KW"/>
</dbReference>
<dbReference type="SUPFAM" id="SSF56300">
    <property type="entry name" value="Metallo-dependent phosphatases"/>
    <property type="match status" value="1"/>
</dbReference>
<name>A0A4R2K7A6_9FIRM</name>
<accession>A0A4R2K7A6</accession>
<proteinExistence type="predicted"/>
<dbReference type="RefSeq" id="WP_132248409.1">
    <property type="nucleotide sequence ID" value="NZ_SLWV01000054.1"/>
</dbReference>
<protein>
    <recommendedName>
        <fullName evidence="3">Calcineurin-like phosphoesterase domain-containing protein</fullName>
    </recommendedName>
</protein>
<dbReference type="AlphaFoldDB" id="A0A4R2K7A6"/>
<evidence type="ECO:0000256" key="2">
    <source>
        <dbReference type="ARBA" id="ARBA00022801"/>
    </source>
</evidence>
<dbReference type="EMBL" id="SLWV01000054">
    <property type="protein sequence ID" value="TCO67892.1"/>
    <property type="molecule type" value="Genomic_DNA"/>
</dbReference>